<feature type="region of interest" description="Disordered" evidence="1">
    <location>
        <begin position="387"/>
        <end position="431"/>
    </location>
</feature>
<comment type="caution">
    <text evidence="3">The sequence shown here is derived from an EMBL/GenBank/DDBJ whole genome shotgun (WGS) entry which is preliminary data.</text>
</comment>
<dbReference type="CDD" id="cd00060">
    <property type="entry name" value="FHA"/>
    <property type="match status" value="2"/>
</dbReference>
<organism evidence="3 4">
    <name type="scientific">Prymnesium parvum</name>
    <name type="common">Toxic golden alga</name>
    <dbReference type="NCBI Taxonomy" id="97485"/>
    <lineage>
        <taxon>Eukaryota</taxon>
        <taxon>Haptista</taxon>
        <taxon>Haptophyta</taxon>
        <taxon>Prymnesiophyceae</taxon>
        <taxon>Prymnesiales</taxon>
        <taxon>Prymnesiaceae</taxon>
        <taxon>Prymnesium</taxon>
    </lineage>
</organism>
<feature type="compositionally biased region" description="Low complexity" evidence="1">
    <location>
        <begin position="393"/>
        <end position="409"/>
    </location>
</feature>
<dbReference type="Pfam" id="PF00498">
    <property type="entry name" value="FHA"/>
    <property type="match status" value="1"/>
</dbReference>
<dbReference type="PROSITE" id="PS50006">
    <property type="entry name" value="FHA_DOMAIN"/>
    <property type="match status" value="1"/>
</dbReference>
<dbReference type="EMBL" id="JBGBPQ010000009">
    <property type="protein sequence ID" value="KAL1519625.1"/>
    <property type="molecule type" value="Genomic_DNA"/>
</dbReference>
<evidence type="ECO:0000259" key="2">
    <source>
        <dbReference type="PROSITE" id="PS50006"/>
    </source>
</evidence>
<sequence>MWCCECWPGGEATQKEALVCDPQELISSGFVRAPPIVITCIEGPAFQRSLKLRPTGWGTQQWQFDASLAPVEGAQQDDAVGFRLLCVSGSYFISALNERSPLWYDVGSRYGGPGAVAVSAGDLMQFEHGTVRVEKFAGAHEGGGLAAGLEAKPASKVHWVDMSEAGGVDIERRASDEESERRIVACRDSSAGEEGESQRAALLGAGTTLRGVLSNGLKGGLRRLRSQLNFSSRVWAQSKTLELGELHGGLATSRKFARIGPARQHPGQETNAPLSEDATVFLLVTPHNGATPPFGQEAAGEELSAQSGSLIEVSTKGKLRVRHPADRTASDSDSGDNDLESPAALPSRLVVARLQNYNGVMWLQEARASPKSRRRWSVVSSAAPRAIASEARPPNTASQPAAPAAAPSALGDDGVRAEPVDQPSAPSEEDPAATELMAMLLNSGAARRIWMRAAVSTSTPLPMGMCFRLADSTYRISTPTLAQRQDERWVRLAVALRAHGGPNLAFVQLPSFSAKRRATIGRAGRRSRATLPLRDLKVRRRHAYISLKGLKGPSEKRSELHGVNVGDVWLTPHKGKPCSLLLGRSGQQVRPRWRLSAGDIFIIGHSQFRVVELTQLTARLSTKLIRKCSLRQSSKNAKLVNVVDTGRRYTRKANKEKKRIKKLSDENYSYTSSDDSDEGPSQSSGDELLGGVQTKAAIKLEMVAGPWRGRCIQFGDEGICIGSSAACGLSLSADLTVSPFHARIAHVCGEWFLSDAGSSSGTFLLIPDRGLRLDIGDVVRVGRTEIVMMMQLELTNEKEDGLASRRLSHFRMMKYSPAPIVRPSRVSARSPTNIPG</sequence>
<keyword evidence="4" id="KW-1185">Reference proteome</keyword>
<dbReference type="Gene3D" id="2.60.200.20">
    <property type="match status" value="2"/>
</dbReference>
<evidence type="ECO:0000313" key="3">
    <source>
        <dbReference type="EMBL" id="KAL1519625.1"/>
    </source>
</evidence>
<dbReference type="AlphaFoldDB" id="A0AB34JFI0"/>
<feature type="domain" description="FHA" evidence="2">
    <location>
        <begin position="719"/>
        <end position="764"/>
    </location>
</feature>
<feature type="compositionally biased region" description="Polar residues" evidence="1">
    <location>
        <begin position="666"/>
        <end position="685"/>
    </location>
</feature>
<dbReference type="SUPFAM" id="SSF49879">
    <property type="entry name" value="SMAD/FHA domain"/>
    <property type="match status" value="2"/>
</dbReference>
<accession>A0AB34JFI0</accession>
<reference evidence="3 4" key="1">
    <citation type="journal article" date="2024" name="Science">
        <title>Giant polyketide synthase enzymes in the biosynthesis of giant marine polyether toxins.</title>
        <authorList>
            <person name="Fallon T.R."/>
            <person name="Shende V.V."/>
            <person name="Wierzbicki I.H."/>
            <person name="Pendleton A.L."/>
            <person name="Watervoot N.F."/>
            <person name="Auber R.P."/>
            <person name="Gonzalez D.J."/>
            <person name="Wisecaver J.H."/>
            <person name="Moore B.S."/>
        </authorList>
    </citation>
    <scope>NUCLEOTIDE SEQUENCE [LARGE SCALE GENOMIC DNA]</scope>
    <source>
        <strain evidence="3 4">12B1</strain>
    </source>
</reference>
<name>A0AB34JFI0_PRYPA</name>
<feature type="region of interest" description="Disordered" evidence="1">
    <location>
        <begin position="666"/>
        <end position="688"/>
    </location>
</feature>
<evidence type="ECO:0000256" key="1">
    <source>
        <dbReference type="SAM" id="MobiDB-lite"/>
    </source>
</evidence>
<feature type="region of interest" description="Disordered" evidence="1">
    <location>
        <begin position="314"/>
        <end position="342"/>
    </location>
</feature>
<gene>
    <name evidence="3" type="ORF">AB1Y20_023136</name>
</gene>
<dbReference type="InterPro" id="IPR008984">
    <property type="entry name" value="SMAD_FHA_dom_sf"/>
</dbReference>
<protein>
    <recommendedName>
        <fullName evidence="2">FHA domain-containing protein</fullName>
    </recommendedName>
</protein>
<dbReference type="Proteomes" id="UP001515480">
    <property type="component" value="Unassembled WGS sequence"/>
</dbReference>
<evidence type="ECO:0000313" key="4">
    <source>
        <dbReference type="Proteomes" id="UP001515480"/>
    </source>
</evidence>
<dbReference type="InterPro" id="IPR000253">
    <property type="entry name" value="FHA_dom"/>
</dbReference>
<proteinExistence type="predicted"/>